<feature type="domain" description="Protein kinase" evidence="9">
    <location>
        <begin position="141"/>
        <end position="405"/>
    </location>
</feature>
<dbReference type="AlphaFoldDB" id="A0A8S1MB44"/>
<evidence type="ECO:0000256" key="4">
    <source>
        <dbReference type="ARBA" id="ARBA00022777"/>
    </source>
</evidence>
<dbReference type="Pfam" id="PF00069">
    <property type="entry name" value="Pkinase"/>
    <property type="match status" value="1"/>
</dbReference>
<dbReference type="Proteomes" id="UP000692954">
    <property type="component" value="Unassembled WGS sequence"/>
</dbReference>
<sequence length="524" mass="61540">MQRQPKKNIDLIQNKIEYEASHRKSFFQRKFVRMEWSRRKIPKIQGEFELQIDVILLSKQNLPKKKHLMIWQNIMRNTKKNGDICWLDYENSILEIIKNEQFGEGIKLIKCFDEIIIFGDVLRLLPIIKRFTIQLDFKKHYELFKQISQDAFRVKKIEGNRDYQGIIYCKNQLNSQIEASLEKQIYIQRRINNEYLQQFYEVFESSDQIIVITELTLGGTLNNYLQKFPVLSEEKSQKLMFKIFKGLAYLHSKNIMHRDIKPDNIWLGLNGNLDNPTISSFGSAEIVQQIFSSTEDSDNEQQIPEYLKQRCGTPGYTAPEILRNEYYDQRVDVFSAGIVMYYSLCGKTPFQGNNQQNIIESNLQCDIDFSKLFLSDEGLNFIQGILNESPNERMSSQIALNHQWFKKERLSEVMEFKASQKLRQLTLKNNQQKTKLNNQYTCSQDVSPLSPQTPQINKIQRQNSSFRIRTQSNNFSPDGSTIKLFKKQISFQQKSSGNSPNQQSPLSDEIKQGRQQMKKSIFKN</sequence>
<accession>A0A8S1MB44</accession>
<dbReference type="SMART" id="SM00220">
    <property type="entry name" value="S_TKc"/>
    <property type="match status" value="1"/>
</dbReference>
<evidence type="ECO:0000256" key="5">
    <source>
        <dbReference type="ARBA" id="ARBA00022840"/>
    </source>
</evidence>
<dbReference type="InterPro" id="IPR030616">
    <property type="entry name" value="Aur-like"/>
</dbReference>
<dbReference type="PANTHER" id="PTHR24350">
    <property type="entry name" value="SERINE/THREONINE-PROTEIN KINASE IAL-RELATED"/>
    <property type="match status" value="1"/>
</dbReference>
<evidence type="ECO:0000256" key="7">
    <source>
        <dbReference type="PIRSR" id="PIRSR630616-3"/>
    </source>
</evidence>
<evidence type="ECO:0000256" key="6">
    <source>
        <dbReference type="PIRSR" id="PIRSR630616-1"/>
    </source>
</evidence>
<evidence type="ECO:0000256" key="1">
    <source>
        <dbReference type="ARBA" id="ARBA00022527"/>
    </source>
</evidence>
<comment type="caution">
    <text evidence="10">The sequence shown here is derived from an EMBL/GenBank/DDBJ whole genome shotgun (WGS) entry which is preliminary data.</text>
</comment>
<dbReference type="EMBL" id="CAJJDN010000032">
    <property type="protein sequence ID" value="CAD8074963.1"/>
    <property type="molecule type" value="Genomic_DNA"/>
</dbReference>
<evidence type="ECO:0000256" key="2">
    <source>
        <dbReference type="ARBA" id="ARBA00022679"/>
    </source>
</evidence>
<dbReference type="PROSITE" id="PS50011">
    <property type="entry name" value="PROTEIN_KINASE_DOM"/>
    <property type="match status" value="1"/>
</dbReference>
<feature type="compositionally biased region" description="Polar residues" evidence="8">
    <location>
        <begin position="490"/>
        <end position="506"/>
    </location>
</feature>
<evidence type="ECO:0000259" key="9">
    <source>
        <dbReference type="PROSITE" id="PS50011"/>
    </source>
</evidence>
<gene>
    <name evidence="10" type="ORF">PSON_ATCC_30995.1.T0320366</name>
</gene>
<reference evidence="10" key="1">
    <citation type="submission" date="2021-01" db="EMBL/GenBank/DDBJ databases">
        <authorList>
            <consortium name="Genoscope - CEA"/>
            <person name="William W."/>
        </authorList>
    </citation>
    <scope>NUCLEOTIDE SEQUENCE</scope>
</reference>
<keyword evidence="4" id="KW-0418">Kinase</keyword>
<dbReference type="InterPro" id="IPR000719">
    <property type="entry name" value="Prot_kinase_dom"/>
</dbReference>
<keyword evidence="1" id="KW-0723">Serine/threonine-protein kinase</keyword>
<keyword evidence="11" id="KW-1185">Reference proteome</keyword>
<keyword evidence="5" id="KW-0067">ATP-binding</keyword>
<evidence type="ECO:0000313" key="10">
    <source>
        <dbReference type="EMBL" id="CAD8074963.1"/>
    </source>
</evidence>
<dbReference type="GO" id="GO:0005524">
    <property type="term" value="F:ATP binding"/>
    <property type="evidence" value="ECO:0007669"/>
    <property type="project" value="UniProtKB-KW"/>
</dbReference>
<feature type="region of interest" description="Disordered" evidence="8">
    <location>
        <begin position="490"/>
        <end position="524"/>
    </location>
</feature>
<evidence type="ECO:0000313" key="11">
    <source>
        <dbReference type="Proteomes" id="UP000692954"/>
    </source>
</evidence>
<protein>
    <recommendedName>
        <fullName evidence="9">Protein kinase domain-containing protein</fullName>
    </recommendedName>
</protein>
<proteinExistence type="predicted"/>
<name>A0A8S1MB44_9CILI</name>
<evidence type="ECO:0000256" key="8">
    <source>
        <dbReference type="SAM" id="MobiDB-lite"/>
    </source>
</evidence>
<dbReference type="OrthoDB" id="292672at2759"/>
<feature type="cross-link" description="Glycyl lysine isopeptide (Lys-Gly) (interchain with G-Cter in SUMO2)" evidence="7">
    <location>
        <position position="261"/>
    </location>
</feature>
<keyword evidence="2" id="KW-0808">Transferase</keyword>
<organism evidence="10 11">
    <name type="scientific">Paramecium sonneborni</name>
    <dbReference type="NCBI Taxonomy" id="65129"/>
    <lineage>
        <taxon>Eukaryota</taxon>
        <taxon>Sar</taxon>
        <taxon>Alveolata</taxon>
        <taxon>Ciliophora</taxon>
        <taxon>Intramacronucleata</taxon>
        <taxon>Oligohymenophorea</taxon>
        <taxon>Peniculida</taxon>
        <taxon>Parameciidae</taxon>
        <taxon>Paramecium</taxon>
    </lineage>
</organism>
<dbReference type="GO" id="GO:0004674">
    <property type="term" value="F:protein serine/threonine kinase activity"/>
    <property type="evidence" value="ECO:0007669"/>
    <property type="project" value="UniProtKB-KW"/>
</dbReference>
<evidence type="ECO:0000256" key="3">
    <source>
        <dbReference type="ARBA" id="ARBA00022741"/>
    </source>
</evidence>
<keyword evidence="3" id="KW-0547">Nucleotide-binding</keyword>
<feature type="active site" description="Proton acceptor" evidence="6">
    <location>
        <position position="259"/>
    </location>
</feature>